<gene>
    <name evidence="1" type="ORF">CONPUDRAFT_47267</name>
</gene>
<evidence type="ECO:0000313" key="2">
    <source>
        <dbReference type="Proteomes" id="UP000053558"/>
    </source>
</evidence>
<reference evidence="2" key="1">
    <citation type="journal article" date="2012" name="Science">
        <title>The Paleozoic origin of enzymatic lignin decomposition reconstructed from 31 fungal genomes.</title>
        <authorList>
            <person name="Floudas D."/>
            <person name="Binder M."/>
            <person name="Riley R."/>
            <person name="Barry K."/>
            <person name="Blanchette R.A."/>
            <person name="Henrissat B."/>
            <person name="Martinez A.T."/>
            <person name="Otillar R."/>
            <person name="Spatafora J.W."/>
            <person name="Yadav J.S."/>
            <person name="Aerts A."/>
            <person name="Benoit I."/>
            <person name="Boyd A."/>
            <person name="Carlson A."/>
            <person name="Copeland A."/>
            <person name="Coutinho P.M."/>
            <person name="de Vries R.P."/>
            <person name="Ferreira P."/>
            <person name="Findley K."/>
            <person name="Foster B."/>
            <person name="Gaskell J."/>
            <person name="Glotzer D."/>
            <person name="Gorecki P."/>
            <person name="Heitman J."/>
            <person name="Hesse C."/>
            <person name="Hori C."/>
            <person name="Igarashi K."/>
            <person name="Jurgens J.A."/>
            <person name="Kallen N."/>
            <person name="Kersten P."/>
            <person name="Kohler A."/>
            <person name="Kuees U."/>
            <person name="Kumar T.K.A."/>
            <person name="Kuo A."/>
            <person name="LaButti K."/>
            <person name="Larrondo L.F."/>
            <person name="Lindquist E."/>
            <person name="Ling A."/>
            <person name="Lombard V."/>
            <person name="Lucas S."/>
            <person name="Lundell T."/>
            <person name="Martin R."/>
            <person name="McLaughlin D.J."/>
            <person name="Morgenstern I."/>
            <person name="Morin E."/>
            <person name="Murat C."/>
            <person name="Nagy L.G."/>
            <person name="Nolan M."/>
            <person name="Ohm R.A."/>
            <person name="Patyshakuliyeva A."/>
            <person name="Rokas A."/>
            <person name="Ruiz-Duenas F.J."/>
            <person name="Sabat G."/>
            <person name="Salamov A."/>
            <person name="Samejima M."/>
            <person name="Schmutz J."/>
            <person name="Slot J.C."/>
            <person name="St John F."/>
            <person name="Stenlid J."/>
            <person name="Sun H."/>
            <person name="Sun S."/>
            <person name="Syed K."/>
            <person name="Tsang A."/>
            <person name="Wiebenga A."/>
            <person name="Young D."/>
            <person name="Pisabarro A."/>
            <person name="Eastwood D.C."/>
            <person name="Martin F."/>
            <person name="Cullen D."/>
            <person name="Grigoriev I.V."/>
            <person name="Hibbett D.S."/>
        </authorList>
    </citation>
    <scope>NUCLEOTIDE SEQUENCE [LARGE SCALE GENOMIC DNA]</scope>
    <source>
        <strain evidence="2">RWD-64-598 SS2</strain>
    </source>
</reference>
<dbReference type="OrthoDB" id="2649432at2759"/>
<proteinExistence type="predicted"/>
<sequence>MPIRDVRTRWNSTHAMMGRALILRKAINQWVFDDDKLTDLYLPPYDWEEVEMIHELLQVRHSLCCYWWFF</sequence>
<comment type="caution">
    <text evidence="1">The sequence shown here is derived from an EMBL/GenBank/DDBJ whole genome shotgun (WGS) entry which is preliminary data.</text>
</comment>
<dbReference type="Proteomes" id="UP000053558">
    <property type="component" value="Unassembled WGS sequence"/>
</dbReference>
<name>A0A5M3N328_CONPW</name>
<accession>A0A5M3N328</accession>
<dbReference type="KEGG" id="cput:CONPUDRAFT_47267"/>
<dbReference type="AlphaFoldDB" id="A0A5M3N328"/>
<protein>
    <submittedName>
        <fullName evidence="1">Uncharacterized protein</fullName>
    </submittedName>
</protein>
<dbReference type="RefSeq" id="XP_007763998.1">
    <property type="nucleotide sequence ID" value="XM_007765808.1"/>
</dbReference>
<dbReference type="EMBL" id="JH711574">
    <property type="protein sequence ID" value="EIW85802.1"/>
    <property type="molecule type" value="Genomic_DNA"/>
</dbReference>
<evidence type="ECO:0000313" key="1">
    <source>
        <dbReference type="EMBL" id="EIW85802.1"/>
    </source>
</evidence>
<organism evidence="1 2">
    <name type="scientific">Coniophora puteana (strain RWD-64-598)</name>
    <name type="common">Brown rot fungus</name>
    <dbReference type="NCBI Taxonomy" id="741705"/>
    <lineage>
        <taxon>Eukaryota</taxon>
        <taxon>Fungi</taxon>
        <taxon>Dikarya</taxon>
        <taxon>Basidiomycota</taxon>
        <taxon>Agaricomycotina</taxon>
        <taxon>Agaricomycetes</taxon>
        <taxon>Agaricomycetidae</taxon>
        <taxon>Boletales</taxon>
        <taxon>Coniophorineae</taxon>
        <taxon>Coniophoraceae</taxon>
        <taxon>Coniophora</taxon>
    </lineage>
</organism>
<dbReference type="GeneID" id="19207190"/>
<keyword evidence="2" id="KW-1185">Reference proteome</keyword>
<dbReference type="OMA" id="LTCHCWY"/>